<evidence type="ECO:0000256" key="5">
    <source>
        <dbReference type="SAM" id="MobiDB-lite"/>
    </source>
</evidence>
<feature type="non-terminal residue" evidence="7">
    <location>
        <position position="1"/>
    </location>
</feature>
<evidence type="ECO:0000256" key="2">
    <source>
        <dbReference type="ARBA" id="ARBA00022771"/>
    </source>
</evidence>
<feature type="region of interest" description="Disordered" evidence="5">
    <location>
        <begin position="1"/>
        <end position="28"/>
    </location>
</feature>
<proteinExistence type="predicted"/>
<evidence type="ECO:0000256" key="1">
    <source>
        <dbReference type="ARBA" id="ARBA00022723"/>
    </source>
</evidence>
<dbReference type="SUPFAM" id="SSF144232">
    <property type="entry name" value="HIT/MYND zinc finger-like"/>
    <property type="match status" value="1"/>
</dbReference>
<dbReference type="EMBL" id="AGNL01048011">
    <property type="protein sequence ID" value="EJK46081.1"/>
    <property type="molecule type" value="Genomic_DNA"/>
</dbReference>
<dbReference type="eggNOG" id="ENOG502RZ2E">
    <property type="taxonomic scope" value="Eukaryota"/>
</dbReference>
<dbReference type="InterPro" id="IPR002893">
    <property type="entry name" value="Znf_MYND"/>
</dbReference>
<dbReference type="GO" id="GO:0008270">
    <property type="term" value="F:zinc ion binding"/>
    <property type="evidence" value="ECO:0007669"/>
    <property type="project" value="UniProtKB-KW"/>
</dbReference>
<evidence type="ECO:0000256" key="4">
    <source>
        <dbReference type="PROSITE-ProRule" id="PRU00134"/>
    </source>
</evidence>
<keyword evidence="1" id="KW-0479">Metal-binding</keyword>
<keyword evidence="2 4" id="KW-0863">Zinc-finger</keyword>
<organism evidence="7 8">
    <name type="scientific">Thalassiosira oceanica</name>
    <name type="common">Marine diatom</name>
    <dbReference type="NCBI Taxonomy" id="159749"/>
    <lineage>
        <taxon>Eukaryota</taxon>
        <taxon>Sar</taxon>
        <taxon>Stramenopiles</taxon>
        <taxon>Ochrophyta</taxon>
        <taxon>Bacillariophyta</taxon>
        <taxon>Coscinodiscophyceae</taxon>
        <taxon>Thalassiosirophycidae</taxon>
        <taxon>Thalassiosirales</taxon>
        <taxon>Thalassiosiraceae</taxon>
        <taxon>Thalassiosira</taxon>
    </lineage>
</organism>
<dbReference type="OrthoDB" id="265717at2759"/>
<evidence type="ECO:0000256" key="3">
    <source>
        <dbReference type="ARBA" id="ARBA00022833"/>
    </source>
</evidence>
<feature type="compositionally biased region" description="Basic and acidic residues" evidence="5">
    <location>
        <begin position="408"/>
        <end position="426"/>
    </location>
</feature>
<dbReference type="InterPro" id="IPR052748">
    <property type="entry name" value="ISR_Activator"/>
</dbReference>
<dbReference type="PROSITE" id="PS50865">
    <property type="entry name" value="ZF_MYND_2"/>
    <property type="match status" value="1"/>
</dbReference>
<accession>K0RAJ8</accession>
<comment type="caution">
    <text evidence="7">The sequence shown here is derived from an EMBL/GenBank/DDBJ whole genome shotgun (WGS) entry which is preliminary data.</text>
</comment>
<dbReference type="SUPFAM" id="SSF81901">
    <property type="entry name" value="HCP-like"/>
    <property type="match status" value="1"/>
</dbReference>
<evidence type="ECO:0000259" key="6">
    <source>
        <dbReference type="PROSITE" id="PS50865"/>
    </source>
</evidence>
<dbReference type="Pfam" id="PF01753">
    <property type="entry name" value="zf-MYND"/>
    <property type="match status" value="1"/>
</dbReference>
<dbReference type="Gene3D" id="6.10.140.2220">
    <property type="match status" value="1"/>
</dbReference>
<dbReference type="Pfam" id="PF08238">
    <property type="entry name" value="Sel1"/>
    <property type="match status" value="3"/>
</dbReference>
<dbReference type="PANTHER" id="PTHR45011:SF1">
    <property type="entry name" value="DAP3-BINDING CELL DEATH ENHANCER 1"/>
    <property type="match status" value="1"/>
</dbReference>
<feature type="region of interest" description="Disordered" evidence="5">
    <location>
        <begin position="408"/>
        <end position="431"/>
    </location>
</feature>
<dbReference type="PROSITE" id="PS01360">
    <property type="entry name" value="ZF_MYND_1"/>
    <property type="match status" value="1"/>
</dbReference>
<dbReference type="InterPro" id="IPR011990">
    <property type="entry name" value="TPR-like_helical_dom_sf"/>
</dbReference>
<protein>
    <recommendedName>
        <fullName evidence="6">MYND-type domain-containing protein</fullName>
    </recommendedName>
</protein>
<dbReference type="Proteomes" id="UP000266841">
    <property type="component" value="Unassembled WGS sequence"/>
</dbReference>
<sequence length="548" mass="59955">TLAPAGGHAAAVARRAPEEASASSAADLADASDAHNSLLATVLLSAKDTYDQGARPSYKLAKYSLGRPPRPRLSVLARQFVSRPGTSREAITAKLMSRCIPVAAAEACANCGKPEGDGIELKNCTACRLVKYCGVDCQRAHRKKHKKACKQRVAELKDEQLCSQGLERPEGDFCPICTLPIPLPMEDHSVFKACCMKQICLGCALAAQKRGMFDCAFCRTPLSDNDADTMAMVRARVAKKDPQAILFLGNKYFFGELGLQKDMRKAVELWTKAAELGSIGALFELGNAYDNGDGVEEDNAKAAQFWTKAAIQGHVLARTNLGNHEGRKGNNDRAVRHYLISAKMGDERSLEFIKILFHGGLATKEQYAEALKGHQEAVEEMKSHDRDEAKAFLDNRKRGYIVDRPERSTKLGGRKCDRASPTERRGSPGGLRFWRLRGSARVGNSGRFSIVTQRGANPARVEGCGSIEHDKAGLEHPSKLILDDDISTKNSVHGRGVSRTPIGRQGKFNDSLSSWTHNDSNLRQTEHKVDCCMRVRPFLPSPSLVSVR</sequence>
<dbReference type="AlphaFoldDB" id="K0RAJ8"/>
<feature type="domain" description="MYND-type" evidence="6">
    <location>
        <begin position="108"/>
        <end position="149"/>
    </location>
</feature>
<reference evidence="7 8" key="1">
    <citation type="journal article" date="2012" name="Genome Biol.">
        <title>Genome and low-iron response of an oceanic diatom adapted to chronic iron limitation.</title>
        <authorList>
            <person name="Lommer M."/>
            <person name="Specht M."/>
            <person name="Roy A.S."/>
            <person name="Kraemer L."/>
            <person name="Andreson R."/>
            <person name="Gutowska M.A."/>
            <person name="Wolf J."/>
            <person name="Bergner S.V."/>
            <person name="Schilhabel M.B."/>
            <person name="Klostermeier U.C."/>
            <person name="Beiko R.G."/>
            <person name="Rosenstiel P."/>
            <person name="Hippler M."/>
            <person name="Laroche J."/>
        </authorList>
    </citation>
    <scope>NUCLEOTIDE SEQUENCE [LARGE SCALE GENOMIC DNA]</scope>
    <source>
        <strain evidence="7 8">CCMP1005</strain>
    </source>
</reference>
<dbReference type="InterPro" id="IPR006597">
    <property type="entry name" value="Sel1-like"/>
</dbReference>
<dbReference type="Gene3D" id="1.25.40.10">
    <property type="entry name" value="Tetratricopeptide repeat domain"/>
    <property type="match status" value="1"/>
</dbReference>
<dbReference type="PANTHER" id="PTHR45011">
    <property type="entry name" value="DAP3-BINDING CELL DEATH ENHANCER 1"/>
    <property type="match status" value="1"/>
</dbReference>
<gene>
    <name evidence="7" type="ORF">THAOC_35274</name>
</gene>
<evidence type="ECO:0000313" key="7">
    <source>
        <dbReference type="EMBL" id="EJK46081.1"/>
    </source>
</evidence>
<keyword evidence="3" id="KW-0862">Zinc</keyword>
<evidence type="ECO:0000313" key="8">
    <source>
        <dbReference type="Proteomes" id="UP000266841"/>
    </source>
</evidence>
<name>K0RAJ8_THAOC</name>
<keyword evidence="8" id="KW-1185">Reference proteome</keyword>
<dbReference type="SMART" id="SM00671">
    <property type="entry name" value="SEL1"/>
    <property type="match status" value="3"/>
</dbReference>